<dbReference type="Pfam" id="PF07534">
    <property type="entry name" value="TLD"/>
    <property type="match status" value="1"/>
</dbReference>
<dbReference type="OMA" id="CEECCLQ"/>
<dbReference type="EMBL" id="CAJJDM010000162">
    <property type="protein sequence ID" value="CAD8113900.1"/>
    <property type="molecule type" value="Genomic_DNA"/>
</dbReference>
<keyword evidence="4" id="KW-1185">Reference proteome</keyword>
<dbReference type="AlphaFoldDB" id="A0A8S1QH44"/>
<dbReference type="PROSITE" id="PS51886">
    <property type="entry name" value="TLDC"/>
    <property type="match status" value="1"/>
</dbReference>
<organism evidence="3 4">
    <name type="scientific">Paramecium primaurelia</name>
    <dbReference type="NCBI Taxonomy" id="5886"/>
    <lineage>
        <taxon>Eukaryota</taxon>
        <taxon>Sar</taxon>
        <taxon>Alveolata</taxon>
        <taxon>Ciliophora</taxon>
        <taxon>Intramacronucleata</taxon>
        <taxon>Oligohymenophorea</taxon>
        <taxon>Peniculida</taxon>
        <taxon>Parameciidae</taxon>
        <taxon>Paramecium</taxon>
    </lineage>
</organism>
<evidence type="ECO:0000259" key="2">
    <source>
        <dbReference type="PROSITE" id="PS51886"/>
    </source>
</evidence>
<evidence type="ECO:0000313" key="3">
    <source>
        <dbReference type="EMBL" id="CAD8113900.1"/>
    </source>
</evidence>
<dbReference type="InterPro" id="IPR006571">
    <property type="entry name" value="TLDc_dom"/>
</dbReference>
<keyword evidence="1" id="KW-0175">Coiled coil</keyword>
<name>A0A8S1QH44_PARPR</name>
<proteinExistence type="predicted"/>
<feature type="domain" description="TLDc" evidence="2">
    <location>
        <begin position="236"/>
        <end position="409"/>
    </location>
</feature>
<comment type="caution">
    <text evidence="3">The sequence shown here is derived from an EMBL/GenBank/DDBJ whole genome shotgun (WGS) entry which is preliminary data.</text>
</comment>
<evidence type="ECO:0000313" key="4">
    <source>
        <dbReference type="Proteomes" id="UP000688137"/>
    </source>
</evidence>
<reference evidence="3" key="1">
    <citation type="submission" date="2021-01" db="EMBL/GenBank/DDBJ databases">
        <authorList>
            <consortium name="Genoscope - CEA"/>
            <person name="William W."/>
        </authorList>
    </citation>
    <scope>NUCLEOTIDE SEQUENCE</scope>
</reference>
<dbReference type="Proteomes" id="UP000688137">
    <property type="component" value="Unassembled WGS sequence"/>
</dbReference>
<protein>
    <recommendedName>
        <fullName evidence="2">TLDc domain-containing protein</fullName>
    </recommendedName>
</protein>
<feature type="coiled-coil region" evidence="1">
    <location>
        <begin position="88"/>
        <end position="115"/>
    </location>
</feature>
<dbReference type="PANTHER" id="PTHR23354">
    <property type="entry name" value="NUCLEOLAR PROTEIN 7/ESTROGEN RECEPTOR COACTIVATOR-RELATED"/>
    <property type="match status" value="1"/>
</dbReference>
<gene>
    <name evidence="3" type="ORF">PPRIM_AZ9-3.1.T1570047</name>
</gene>
<dbReference type="PANTHER" id="PTHR23354:SF122">
    <property type="entry name" value="GTPASE-ACTIVATING PROTEIN SKYWALKER"/>
    <property type="match status" value="1"/>
</dbReference>
<sequence length="411" mass="47834">MPLIPCLKHDGSYILYIKLDKDKTELICDECCLPFYDKKLHANQSGLIHIKSVLKSPQLLLSNDQNSFVYDTLNQFDKINDKFINSILDKLNTQITNIQNAFQVVQKELEKYANQFLNMKQKFKNELEKIIQFDQFKQIIVNLENLGNSIKSEDLEINEKILYKYLQEIKNIDHNQLYFSLFEKIEELRIQFNDLKQQQYPECQKLQEQLKQFLNNQIQFINQIKQIAFDQVFSSKILSAQFLNKIITIISSKLNKQLINYQRIYLSTLDGLNGQSFWNKVNYQQNLLMIFKSKSGYIFGAFSPCNWISNCSGAYVQDNTLSSFIFSQTHDQIYPIKEGYQGNAIYCNKSYGPTFGGGHDLYISTDFQSGGSNLGYSYQCDQYQISNTSTHLFGQSTPNIVECEILMLTFL</sequence>
<accession>A0A8S1QH44</accession>
<evidence type="ECO:0000256" key="1">
    <source>
        <dbReference type="SAM" id="Coils"/>
    </source>
</evidence>